<protein>
    <recommendedName>
        <fullName evidence="3">DUF3794 domain-containing protein</fullName>
    </recommendedName>
</protein>
<accession>A0A4Q2KCI5</accession>
<name>A0A4Q2KCI5_9FIRM</name>
<comment type="caution">
    <text evidence="1">The sequence shown here is derived from an EMBL/GenBank/DDBJ whole genome shotgun (WGS) entry which is preliminary data.</text>
</comment>
<evidence type="ECO:0000313" key="2">
    <source>
        <dbReference type="Proteomes" id="UP000291269"/>
    </source>
</evidence>
<organism evidence="1 2">
    <name type="scientific">Candidatus Borkfalkia ceftriaxoniphila</name>
    <dbReference type="NCBI Taxonomy" id="2508949"/>
    <lineage>
        <taxon>Bacteria</taxon>
        <taxon>Bacillati</taxon>
        <taxon>Bacillota</taxon>
        <taxon>Clostridia</taxon>
        <taxon>Christensenellales</taxon>
        <taxon>Christensenellaceae</taxon>
        <taxon>Candidatus Borkfalkia</taxon>
    </lineage>
</organism>
<proteinExistence type="predicted"/>
<reference evidence="1 2" key="1">
    <citation type="journal article" date="2019" name="Gut">
        <title>Antibiotics-induced monodominance of a novel gut bacterial order.</title>
        <authorList>
            <person name="Hildebrand F."/>
            <person name="Moitinho-Silva L."/>
            <person name="Blasche S."/>
            <person name="Jahn M.T."/>
            <person name="Gossmann T.I."/>
            <person name="Heuerta-Cepas J."/>
            <person name="Hercog R."/>
            <person name="Luetge M."/>
            <person name="Bahram M."/>
            <person name="Pryszlak A."/>
            <person name="Alves R.J."/>
            <person name="Waszak S.M."/>
            <person name="Zhu A."/>
            <person name="Ye L."/>
            <person name="Costea P.I."/>
            <person name="Aalvink S."/>
            <person name="Belzer C."/>
            <person name="Forslund S.K."/>
            <person name="Sunagawa S."/>
            <person name="Hentschel U."/>
            <person name="Merten C."/>
            <person name="Patil K.R."/>
            <person name="Benes V."/>
            <person name="Bork P."/>
        </authorList>
    </citation>
    <scope>NUCLEOTIDE SEQUENCE [LARGE SCALE GENOMIC DNA]</scope>
    <source>
        <strain evidence="1 2">HDS1380</strain>
    </source>
</reference>
<evidence type="ECO:0000313" key="1">
    <source>
        <dbReference type="EMBL" id="RXZ61719.1"/>
    </source>
</evidence>
<gene>
    <name evidence="1" type="ORF">ESZ91_04835</name>
</gene>
<dbReference type="EMBL" id="SDOZ01000002">
    <property type="protein sequence ID" value="RXZ61719.1"/>
    <property type="molecule type" value="Genomic_DNA"/>
</dbReference>
<dbReference type="RefSeq" id="WP_129224659.1">
    <property type="nucleotide sequence ID" value="NZ_SDOZ01000002.1"/>
</dbReference>
<sequence>MAISARYEQYDINSAGKRLTTQSIVECRLNDWSENKILAVNASVALTGAEVVSGEIRYGGKIYFSVLAATPEGAIAGAERAAEFSHKCVAEEAAPALSAEVRLKVEKVEVRLDGKAVILSAIVSASAQLVLSTRINCLSGGDGIVVKTADTPVRRIAVFSENAEVEEEFETDYVGDILSHSESAYVTRAVCGNGTIDVAGEIELGILAKRAGEKELVSYERLIPFRTEISCDEAESHDGCDASVCVRSVNISANCDEDKNKCAIVAEIALEIGGKVYLTQQLPLCEDAFSPSCECAVERASMSYDEQTAAFLATERVSGTAALMGKIDFTCNMQAVTAQNLEITGVTAEDGQITAEGVLSATVLFTDGEGLPASVQISLPFAFPVSCDKAKRGDRVRIDGIVCGVYARQKKEGELEAEGTLKMFVRVYSPRSYSYVCGIEGGADIPENECAISVYIPESGDGLWEVSKKLKKPPEEVSRCNAELEYPLCGDERIVIYRRKSS</sequence>
<keyword evidence="2" id="KW-1185">Reference proteome</keyword>
<dbReference type="OrthoDB" id="9779340at2"/>
<evidence type="ECO:0008006" key="3">
    <source>
        <dbReference type="Google" id="ProtNLM"/>
    </source>
</evidence>
<dbReference type="AlphaFoldDB" id="A0A4Q2KCI5"/>
<dbReference type="Proteomes" id="UP000291269">
    <property type="component" value="Unassembled WGS sequence"/>
</dbReference>